<dbReference type="GO" id="GO:0016925">
    <property type="term" value="P:protein sumoylation"/>
    <property type="evidence" value="ECO:0007669"/>
    <property type="project" value="UniProtKB-UniPathway"/>
</dbReference>
<keyword evidence="4" id="KW-0808">Transferase</keyword>
<dbReference type="InterPro" id="IPR026846">
    <property type="entry name" value="Nse2(Mms21)"/>
</dbReference>
<protein>
    <recommendedName>
        <fullName evidence="11">SP-RING-type domain-containing protein</fullName>
    </recommendedName>
</protein>
<evidence type="ECO:0000313" key="13">
    <source>
        <dbReference type="Proteomes" id="UP000593568"/>
    </source>
</evidence>
<evidence type="ECO:0000256" key="2">
    <source>
        <dbReference type="ARBA" id="ARBA00004718"/>
    </source>
</evidence>
<dbReference type="PROSITE" id="PS51044">
    <property type="entry name" value="ZF_SP_RING"/>
    <property type="match status" value="1"/>
</dbReference>
<keyword evidence="13" id="KW-1185">Reference proteome</keyword>
<comment type="similarity">
    <text evidence="3">Belongs to the NSE2 family.</text>
</comment>
<keyword evidence="6 10" id="KW-0863">Zinc-finger</keyword>
<evidence type="ECO:0000256" key="4">
    <source>
        <dbReference type="ARBA" id="ARBA00022679"/>
    </source>
</evidence>
<name>A0A7J9DEP1_9ROSI</name>
<comment type="pathway">
    <text evidence="2">Protein modification; protein sumoylation.</text>
</comment>
<dbReference type="GO" id="GO:0005634">
    <property type="term" value="C:nucleus"/>
    <property type="evidence" value="ECO:0007669"/>
    <property type="project" value="UniProtKB-SubCell"/>
</dbReference>
<reference evidence="12 13" key="1">
    <citation type="journal article" date="2019" name="Genome Biol. Evol.">
        <title>Insights into the evolution of the New World diploid cottons (Gossypium, subgenus Houzingenia) based on genome sequencing.</title>
        <authorList>
            <person name="Grover C.E."/>
            <person name="Arick M.A. 2nd"/>
            <person name="Thrash A."/>
            <person name="Conover J.L."/>
            <person name="Sanders W.S."/>
            <person name="Peterson D.G."/>
            <person name="Frelichowski J.E."/>
            <person name="Scheffler J.A."/>
            <person name="Scheffler B.E."/>
            <person name="Wendel J.F."/>
        </authorList>
    </citation>
    <scope>NUCLEOTIDE SEQUENCE [LARGE SCALE GENOMIC DNA]</scope>
    <source>
        <strain evidence="12">8</strain>
        <tissue evidence="12">Leaf</tissue>
    </source>
</reference>
<evidence type="ECO:0000313" key="12">
    <source>
        <dbReference type="EMBL" id="MBA0759139.1"/>
    </source>
</evidence>
<dbReference type="UniPathway" id="UPA00886"/>
<evidence type="ECO:0000256" key="6">
    <source>
        <dbReference type="ARBA" id="ARBA00022771"/>
    </source>
</evidence>
<evidence type="ECO:0000256" key="8">
    <source>
        <dbReference type="ARBA" id="ARBA00022833"/>
    </source>
</evidence>
<evidence type="ECO:0000256" key="10">
    <source>
        <dbReference type="PROSITE-ProRule" id="PRU00452"/>
    </source>
</evidence>
<proteinExistence type="inferred from homology"/>
<organism evidence="12 13">
    <name type="scientific">Gossypium trilobum</name>
    <dbReference type="NCBI Taxonomy" id="34281"/>
    <lineage>
        <taxon>Eukaryota</taxon>
        <taxon>Viridiplantae</taxon>
        <taxon>Streptophyta</taxon>
        <taxon>Embryophyta</taxon>
        <taxon>Tracheophyta</taxon>
        <taxon>Spermatophyta</taxon>
        <taxon>Magnoliopsida</taxon>
        <taxon>eudicotyledons</taxon>
        <taxon>Gunneridae</taxon>
        <taxon>Pentapetalae</taxon>
        <taxon>rosids</taxon>
        <taxon>malvids</taxon>
        <taxon>Malvales</taxon>
        <taxon>Malvaceae</taxon>
        <taxon>Malvoideae</taxon>
        <taxon>Gossypium</taxon>
    </lineage>
</organism>
<accession>A0A7J9DEP1</accession>
<comment type="subcellular location">
    <subcellularLocation>
        <location evidence="1">Nucleus</location>
    </subcellularLocation>
</comment>
<dbReference type="EMBL" id="JABEZW010000002">
    <property type="protein sequence ID" value="MBA0759139.1"/>
    <property type="molecule type" value="Genomic_DNA"/>
</dbReference>
<feature type="domain" description="SP-RING-type" evidence="11">
    <location>
        <begin position="213"/>
        <end position="301"/>
    </location>
</feature>
<dbReference type="InterPro" id="IPR013083">
    <property type="entry name" value="Znf_RING/FYVE/PHD"/>
</dbReference>
<comment type="caution">
    <text evidence="12">The sequence shown here is derived from an EMBL/GenBank/DDBJ whole genome shotgun (WGS) entry which is preliminary data.</text>
</comment>
<dbReference type="InterPro" id="IPR004181">
    <property type="entry name" value="Znf_MIZ"/>
</dbReference>
<keyword evidence="5" id="KW-0479">Metal-binding</keyword>
<dbReference type="GO" id="GO:0008270">
    <property type="term" value="F:zinc ion binding"/>
    <property type="evidence" value="ECO:0007669"/>
    <property type="project" value="UniProtKB-KW"/>
</dbReference>
<evidence type="ECO:0000259" key="11">
    <source>
        <dbReference type="PROSITE" id="PS51044"/>
    </source>
</evidence>
<dbReference type="PANTHER" id="PTHR21330:SF1">
    <property type="entry name" value="E3 SUMO-PROTEIN LIGASE NSE2"/>
    <property type="match status" value="1"/>
</dbReference>
<dbReference type="GO" id="GO:0030915">
    <property type="term" value="C:Smc5-Smc6 complex"/>
    <property type="evidence" value="ECO:0007669"/>
    <property type="project" value="InterPro"/>
</dbReference>
<gene>
    <name evidence="12" type="ORF">Gotri_022061</name>
</gene>
<dbReference type="GO" id="GO:0000724">
    <property type="term" value="P:double-strand break repair via homologous recombination"/>
    <property type="evidence" value="ECO:0007669"/>
    <property type="project" value="InterPro"/>
</dbReference>
<dbReference type="AlphaFoldDB" id="A0A7J9DEP1"/>
<keyword evidence="8" id="KW-0862">Zinc</keyword>
<dbReference type="PANTHER" id="PTHR21330">
    <property type="entry name" value="E3 SUMO-PROTEIN LIGASE NSE2"/>
    <property type="match status" value="1"/>
</dbReference>
<keyword evidence="7" id="KW-0833">Ubl conjugation pathway</keyword>
<dbReference type="Pfam" id="PF11789">
    <property type="entry name" value="zf-Nse"/>
    <property type="match status" value="1"/>
</dbReference>
<dbReference type="Gene3D" id="3.30.40.10">
    <property type="entry name" value="Zinc/RING finger domain, C3HC4 (zinc finger)"/>
    <property type="match status" value="1"/>
</dbReference>
<evidence type="ECO:0000256" key="9">
    <source>
        <dbReference type="ARBA" id="ARBA00023242"/>
    </source>
</evidence>
<dbReference type="GO" id="GO:0061665">
    <property type="term" value="F:SUMO ligase activity"/>
    <property type="evidence" value="ECO:0007669"/>
    <property type="project" value="TreeGrafter"/>
</dbReference>
<evidence type="ECO:0000256" key="1">
    <source>
        <dbReference type="ARBA" id="ARBA00004123"/>
    </source>
</evidence>
<dbReference type="CDD" id="cd16651">
    <property type="entry name" value="SPL-RING_NSE2"/>
    <property type="match status" value="1"/>
</dbReference>
<keyword evidence="9" id="KW-0539">Nucleus</keyword>
<sequence>MNLMKDIAVDLERDNQSDMINEDDERGGQLYNSYPVFGWGFSYSIVTDSVFLDQLLCLTLALELVKQLENAVAELVEAHENCLHYSSAIHSVAEAYRPGPELTDFKKLLGTEFEKVKAGSSSHPQNHPLMHQFQQAVWRQLGGHCEGLLELNKYMLWEIMVRAAVQCIYIEIGVIGIGMQLVGTLLVTKCVKPWLTAAILNVHHAGQPMPGEEQEDIIMTSTESSIKNLKCPLTGKHITELTEPVRSMDCKHIYEKNAILIYIKSHHNNAKCPESACPKMVHAKRVICDPLLLVEIEEQCTLSRQTARTDVVEDFTEMEPHDEDST</sequence>
<evidence type="ECO:0000256" key="3">
    <source>
        <dbReference type="ARBA" id="ARBA00008212"/>
    </source>
</evidence>
<evidence type="ECO:0000256" key="5">
    <source>
        <dbReference type="ARBA" id="ARBA00022723"/>
    </source>
</evidence>
<evidence type="ECO:0000256" key="7">
    <source>
        <dbReference type="ARBA" id="ARBA00022786"/>
    </source>
</evidence>
<dbReference type="Proteomes" id="UP000593568">
    <property type="component" value="Unassembled WGS sequence"/>
</dbReference>
<dbReference type="SUPFAM" id="SSF57850">
    <property type="entry name" value="RING/U-box"/>
    <property type="match status" value="1"/>
</dbReference>